<dbReference type="Proteomes" id="UP001161325">
    <property type="component" value="Unassembled WGS sequence"/>
</dbReference>
<evidence type="ECO:0000313" key="1">
    <source>
        <dbReference type="EMBL" id="GLC28029.1"/>
    </source>
</evidence>
<comment type="caution">
    <text evidence="1">The sequence shown here is derived from an EMBL/GenBank/DDBJ whole genome shotgun (WGS) entry which is preliminary data.</text>
</comment>
<organism evidence="1 2">
    <name type="scientific">Roseisolibacter agri</name>
    <dbReference type="NCBI Taxonomy" id="2014610"/>
    <lineage>
        <taxon>Bacteria</taxon>
        <taxon>Pseudomonadati</taxon>
        <taxon>Gemmatimonadota</taxon>
        <taxon>Gemmatimonadia</taxon>
        <taxon>Gemmatimonadales</taxon>
        <taxon>Gemmatimonadaceae</taxon>
        <taxon>Roseisolibacter</taxon>
    </lineage>
</organism>
<keyword evidence="2" id="KW-1185">Reference proteome</keyword>
<name>A0AA37Q852_9BACT</name>
<proteinExistence type="predicted"/>
<dbReference type="EMBL" id="BRXS01000007">
    <property type="protein sequence ID" value="GLC28029.1"/>
    <property type="molecule type" value="Genomic_DNA"/>
</dbReference>
<protein>
    <submittedName>
        <fullName evidence="1">Uncharacterized protein</fullName>
    </submittedName>
</protein>
<sequence length="156" mass="15471">MSGLKARRRRAALVGTLAAHTLLVGCYAHVPAAPGSVAPGARVRVGLTDAGVGALASSLGSSVRGLEGQVERVAGDTLVLRPDRLLTTADVDVAWSGDALALPAAWRQGVERRQLAKGRTAVLVGGGVALVVALVAVLRKAGEGAGGPGGGGPTPF</sequence>
<gene>
    <name evidence="1" type="ORF">rosag_45420</name>
</gene>
<reference evidence="1" key="1">
    <citation type="submission" date="2022-08" db="EMBL/GenBank/DDBJ databases">
        <title>Draft genome sequencing of Roseisolibacter agri AW1220.</title>
        <authorList>
            <person name="Tobiishi Y."/>
            <person name="Tonouchi A."/>
        </authorList>
    </citation>
    <scope>NUCLEOTIDE SEQUENCE</scope>
    <source>
        <strain evidence="1">AW1220</strain>
    </source>
</reference>
<evidence type="ECO:0000313" key="2">
    <source>
        <dbReference type="Proteomes" id="UP001161325"/>
    </source>
</evidence>
<dbReference type="AlphaFoldDB" id="A0AA37Q852"/>
<accession>A0AA37Q852</accession>
<dbReference type="RefSeq" id="WP_284352455.1">
    <property type="nucleotide sequence ID" value="NZ_BRXS01000007.1"/>
</dbReference>
<dbReference type="PROSITE" id="PS51257">
    <property type="entry name" value="PROKAR_LIPOPROTEIN"/>
    <property type="match status" value="1"/>
</dbReference>